<evidence type="ECO:0000256" key="3">
    <source>
        <dbReference type="SAM" id="Phobius"/>
    </source>
</evidence>
<evidence type="ECO:0000256" key="2">
    <source>
        <dbReference type="ARBA" id="ARBA00023136"/>
    </source>
</evidence>
<comment type="subcellular location">
    <subcellularLocation>
        <location evidence="1">Membrane</location>
    </subcellularLocation>
</comment>
<reference evidence="5" key="1">
    <citation type="submission" date="2016-09" db="EMBL/GenBank/DDBJ databases">
        <authorList>
            <person name="Greninger A.L."/>
            <person name="Jerome K.R."/>
            <person name="Mcnair B."/>
            <person name="Wallis C."/>
            <person name="Fang F."/>
        </authorList>
    </citation>
    <scope>NUCLEOTIDE SEQUENCE [LARGE SCALE GENOMIC DNA]</scope>
    <source>
        <strain evidence="5">M7</strain>
    </source>
</reference>
<name>A0A1E3S1Y6_9MYCO</name>
<proteinExistence type="predicted"/>
<evidence type="ECO:0000313" key="5">
    <source>
        <dbReference type="Proteomes" id="UP000094243"/>
    </source>
</evidence>
<feature type="transmembrane region" description="Helical" evidence="3">
    <location>
        <begin position="24"/>
        <end position="49"/>
    </location>
</feature>
<dbReference type="RefSeq" id="WP_069403710.1">
    <property type="nucleotide sequence ID" value="NZ_MIGZ01000008.1"/>
</dbReference>
<dbReference type="EMBL" id="MIGZ01000008">
    <property type="protein sequence ID" value="ODQ96061.1"/>
    <property type="molecule type" value="Genomic_DNA"/>
</dbReference>
<evidence type="ECO:0000313" key="4">
    <source>
        <dbReference type="EMBL" id="ODQ96061.1"/>
    </source>
</evidence>
<organism evidence="4 5">
    <name type="scientific">Mycolicibacterium holsaticum</name>
    <dbReference type="NCBI Taxonomy" id="152142"/>
    <lineage>
        <taxon>Bacteria</taxon>
        <taxon>Bacillati</taxon>
        <taxon>Actinomycetota</taxon>
        <taxon>Actinomycetes</taxon>
        <taxon>Mycobacteriales</taxon>
        <taxon>Mycobacteriaceae</taxon>
        <taxon>Mycolicibacterium</taxon>
    </lineage>
</organism>
<gene>
    <name evidence="4" type="ORF">BHQ17_02635</name>
</gene>
<sequence length="182" mass="20292">MSPRRRIEGDEPDFFETPRTPRRWGVPVIAVLASLLMVAAITVATLMLIKQETERRVAVKDAMALGYVREFMTEYTSLDPFHANDYVERILGQGTGEFASMFNEKKNAILVQVARQEPTTGTVVEAGVQRWNDDGSADVLVATTVTSKSPDGKQTYESGSRWIATAIQEGQQWKISQLIQVI</sequence>
<keyword evidence="5" id="KW-1185">Reference proteome</keyword>
<keyword evidence="3" id="KW-1133">Transmembrane helix</keyword>
<dbReference type="OrthoDB" id="4620550at2"/>
<dbReference type="GO" id="GO:0016020">
    <property type="term" value="C:membrane"/>
    <property type="evidence" value="ECO:0007669"/>
    <property type="project" value="UniProtKB-SubCell"/>
</dbReference>
<comment type="caution">
    <text evidence="4">The sequence shown here is derived from an EMBL/GenBank/DDBJ whole genome shotgun (WGS) entry which is preliminary data.</text>
</comment>
<dbReference type="PANTHER" id="PTHR37042">
    <property type="entry name" value="OUTER MEMBRANE PROTEIN RV1973"/>
    <property type="match status" value="1"/>
</dbReference>
<keyword evidence="2 3" id="KW-0472">Membrane</keyword>
<dbReference type="AlphaFoldDB" id="A0A1E3S1Y6"/>
<keyword evidence="3" id="KW-0812">Transmembrane</keyword>
<protein>
    <submittedName>
        <fullName evidence="4">Mammalian cell entry protein</fullName>
    </submittedName>
</protein>
<dbReference type="Proteomes" id="UP000094243">
    <property type="component" value="Unassembled WGS sequence"/>
</dbReference>
<dbReference type="PANTHER" id="PTHR37042:SF4">
    <property type="entry name" value="OUTER MEMBRANE PROTEIN RV1973"/>
    <property type="match status" value="1"/>
</dbReference>
<accession>A0A1E3S1Y6</accession>
<evidence type="ECO:0000256" key="1">
    <source>
        <dbReference type="ARBA" id="ARBA00004370"/>
    </source>
</evidence>